<sequence>MESRTSNLSASIHRHGDYQLRLARSSAYQKCPKCLVMVDIRLHAKCPADAIYQTYQWVLDPERWGLSASSDHKMCDYALVRTRSALALSSPSTLVRTYSVPNLSVTPYYSSYYYPYYSWRSYWPYRYRDYSYSDLYSYDRYSYFSPTYYRSLFPYRRYYYSDYISNPYYWSSSYSYWSRYRSYLSDYDWPSYYNRWYDPYYDSYSRTYRYRSWLLDSMEDSLSKGLAQYRQGTINYNQLYRNWITSNDWHKRHKDWRQLYAWDRDSRKPEGPAPTHQAEWVPAIDRNP</sequence>
<proteinExistence type="predicted"/>
<feature type="region of interest" description="Disordered" evidence="1">
    <location>
        <begin position="266"/>
        <end position="288"/>
    </location>
</feature>
<evidence type="ECO:0000256" key="1">
    <source>
        <dbReference type="SAM" id="MobiDB-lite"/>
    </source>
</evidence>
<comment type="caution">
    <text evidence="2">The sequence shown here is derived from an EMBL/GenBank/DDBJ whole genome shotgun (WGS) entry which is preliminary data.</text>
</comment>
<dbReference type="Proteomes" id="UP001620626">
    <property type="component" value="Unassembled WGS sequence"/>
</dbReference>
<organism evidence="2 3">
    <name type="scientific">Heterodera trifolii</name>
    <dbReference type="NCBI Taxonomy" id="157864"/>
    <lineage>
        <taxon>Eukaryota</taxon>
        <taxon>Metazoa</taxon>
        <taxon>Ecdysozoa</taxon>
        <taxon>Nematoda</taxon>
        <taxon>Chromadorea</taxon>
        <taxon>Rhabditida</taxon>
        <taxon>Tylenchina</taxon>
        <taxon>Tylenchomorpha</taxon>
        <taxon>Tylenchoidea</taxon>
        <taxon>Heteroderidae</taxon>
        <taxon>Heteroderinae</taxon>
        <taxon>Heterodera</taxon>
    </lineage>
</organism>
<dbReference type="AlphaFoldDB" id="A0ABD2K516"/>
<evidence type="ECO:0000313" key="3">
    <source>
        <dbReference type="Proteomes" id="UP001620626"/>
    </source>
</evidence>
<evidence type="ECO:0000313" key="2">
    <source>
        <dbReference type="EMBL" id="KAL3097986.1"/>
    </source>
</evidence>
<dbReference type="EMBL" id="JBICBT010000830">
    <property type="protein sequence ID" value="KAL3097986.1"/>
    <property type="molecule type" value="Genomic_DNA"/>
</dbReference>
<gene>
    <name evidence="2" type="ORF">niasHT_027531</name>
</gene>
<protein>
    <submittedName>
        <fullName evidence="2">Uncharacterized protein</fullName>
    </submittedName>
</protein>
<accession>A0ABD2K516</accession>
<name>A0ABD2K516_9BILA</name>
<keyword evidence="3" id="KW-1185">Reference proteome</keyword>
<reference evidence="2 3" key="1">
    <citation type="submission" date="2024-10" db="EMBL/GenBank/DDBJ databases">
        <authorList>
            <person name="Kim D."/>
        </authorList>
    </citation>
    <scope>NUCLEOTIDE SEQUENCE [LARGE SCALE GENOMIC DNA]</scope>
    <source>
        <strain evidence="2">BH-2024</strain>
    </source>
</reference>